<evidence type="ECO:0000259" key="11">
    <source>
        <dbReference type="PROSITE" id="PS50235"/>
    </source>
</evidence>
<dbReference type="EC" id="3.4.19.12" evidence="4"/>
<dbReference type="InterPro" id="IPR050164">
    <property type="entry name" value="Peptidase_C19"/>
</dbReference>
<dbReference type="Gene3D" id="3.90.70.10">
    <property type="entry name" value="Cysteine proteinases"/>
    <property type="match status" value="1"/>
</dbReference>
<dbReference type="PROSITE" id="PS00973">
    <property type="entry name" value="USP_2"/>
    <property type="match status" value="1"/>
</dbReference>
<dbReference type="GO" id="GO:0004843">
    <property type="term" value="F:cysteine-type deubiquitinase activity"/>
    <property type="evidence" value="ECO:0007669"/>
    <property type="project" value="UniProtKB-EC"/>
</dbReference>
<dbReference type="PROSITE" id="PS50235">
    <property type="entry name" value="USP_3"/>
    <property type="match status" value="1"/>
</dbReference>
<dbReference type="SUPFAM" id="SSF49599">
    <property type="entry name" value="TRAF domain-like"/>
    <property type="match status" value="1"/>
</dbReference>
<dbReference type="PANTHER" id="PTHR24006">
    <property type="entry name" value="UBIQUITIN CARBOXYL-TERMINAL HYDROLASE"/>
    <property type="match status" value="1"/>
</dbReference>
<dbReference type="GO" id="GO:0006508">
    <property type="term" value="P:proteolysis"/>
    <property type="evidence" value="ECO:0007669"/>
    <property type="project" value="UniProtKB-KW"/>
</dbReference>
<feature type="domain" description="MATH" evidence="10">
    <location>
        <begin position="46"/>
        <end position="208"/>
    </location>
</feature>
<dbReference type="GO" id="GO:0016579">
    <property type="term" value="P:protein deubiquitination"/>
    <property type="evidence" value="ECO:0007669"/>
    <property type="project" value="InterPro"/>
</dbReference>
<accession>A0A9P6U6U7</accession>
<keyword evidence="8" id="KW-0788">Thiol protease</keyword>
<dbReference type="GO" id="GO:0031647">
    <property type="term" value="P:regulation of protein stability"/>
    <property type="evidence" value="ECO:0007669"/>
    <property type="project" value="TreeGrafter"/>
</dbReference>
<dbReference type="Gene3D" id="3.10.20.90">
    <property type="entry name" value="Phosphatidylinositol 3-kinase Catalytic Subunit, Chain A, domain 1"/>
    <property type="match status" value="2"/>
</dbReference>
<dbReference type="PROSITE" id="PS00972">
    <property type="entry name" value="USP_1"/>
    <property type="match status" value="1"/>
</dbReference>
<dbReference type="Pfam" id="PF12436">
    <property type="entry name" value="USP7_ICP0_bdg"/>
    <property type="match status" value="1"/>
</dbReference>
<dbReference type="InterPro" id="IPR038765">
    <property type="entry name" value="Papain-like_cys_pep_sf"/>
</dbReference>
<evidence type="ECO:0000313" key="12">
    <source>
        <dbReference type="EMBL" id="KAG0261787.1"/>
    </source>
</evidence>
<dbReference type="CDD" id="cd02659">
    <property type="entry name" value="peptidase_C19C"/>
    <property type="match status" value="1"/>
</dbReference>
<comment type="similarity">
    <text evidence="3">Belongs to the peptidase C19 family.</text>
</comment>
<evidence type="ECO:0000256" key="3">
    <source>
        <dbReference type="ARBA" id="ARBA00009085"/>
    </source>
</evidence>
<evidence type="ECO:0000256" key="5">
    <source>
        <dbReference type="ARBA" id="ARBA00022670"/>
    </source>
</evidence>
<dbReference type="Pfam" id="PF00443">
    <property type="entry name" value="UCH"/>
    <property type="match status" value="1"/>
</dbReference>
<dbReference type="InterPro" id="IPR024729">
    <property type="entry name" value="USP7_ICP0-binding_dom"/>
</dbReference>
<comment type="subcellular location">
    <subcellularLocation>
        <location evidence="2">Nucleus</location>
    </subcellularLocation>
</comment>
<evidence type="ECO:0000256" key="8">
    <source>
        <dbReference type="ARBA" id="ARBA00022807"/>
    </source>
</evidence>
<dbReference type="InterPro" id="IPR008974">
    <property type="entry name" value="TRAF-like"/>
</dbReference>
<dbReference type="GO" id="GO:0005634">
    <property type="term" value="C:nucleus"/>
    <property type="evidence" value="ECO:0007669"/>
    <property type="project" value="UniProtKB-SubCell"/>
</dbReference>
<dbReference type="OrthoDB" id="289038at2759"/>
<dbReference type="InterPro" id="IPR002083">
    <property type="entry name" value="MATH/TRAF_dom"/>
</dbReference>
<keyword evidence="7" id="KW-0378">Hydrolase</keyword>
<evidence type="ECO:0000313" key="13">
    <source>
        <dbReference type="Proteomes" id="UP000726737"/>
    </source>
</evidence>
<sequence length="1141" mass="130004">MDVKLERSSPIEEKPLVIEERHSVDDVEWMTKKLIPAIPDLEERDCQIFQWHIKDWKTLDRRVTGPEFEIGGSKWQVMLFLFHGLSASQQTAANAMDTIPRRPGMSERILLFPQGNNVADQVAVYLDSAEPKENQDRNWHVCAQFGLLMSNPNDPTVYYSQHAQHRFTPEEADWGFTRFFDLRKLEAPLDQRGVPLIDKGHTVITAYVRVYEDPTGVLWHNFQNYDSKAMTGYVGLKNQGATCYMNSLLQSLFFTNFFRKAVFDIPTADDEPSKSVALALQRVFYQLATSSNSVGTTELTRSFGWNSLESFMQHDVQEFNRVLQDNLEGKMKGTAAEGAIQKLFVGKMKSFIKCINVDYESSRVENFYDIQLNVKGCKTLRDSFANYIDVETLDGENKYHAEGHGLQDAKKGVIFESLPPVLHLQLKRFEYDIERDAMVKINDRHEFPLDIDLADFVAEGEEKQKAGPDGFKYTLHGVLVHSGDLHGGHYFALLKPERDGKWYRFDDDRVTQATMKEVLDENYGGGEPLENLGNMTLAMRQISRHKRFTNAYMLVYVRDNSMDEILKPLAADDIPEHLLRRLDDERQALENKRKERDESLLCFNARLISDEDFKAHDGLDLFNPYSSAGKILKVRKQDTFATFKGSVADLYGVPEDQVRIWTLVKRQNDTIRTEMPVLDTELNTTMEHIKEKYGTRAQPDLKCYVEFMDKSSGSPNAKAAQNANDNIMIFIKYYDPFTSTMEGVGKLFVQKNAKVGDIIGTLNEKKGFPVNTPLKLFEEIKPTMIEPMKIKSTFNQCEIQGGDIIVFQKEPTPKELTELATQNMRGTIPQYFDYVYNRIIVNFKPKNDEEGTLQTYAIELSKKSTYDQVAAKLAEKLGTDPLHIQFTSASPPSGLPKATIKRATNLTVQEMLSPSYIHQGSNLNVIYYEKLNISIVELESKRLIKVICLGPTMKDEVTHELLLLKTSTVSAVLEALLPKFKFAPNGTQKLQTFAAFNGKLIKEYSITEPISTIHDSVNLYVEEIPKEEVERADEDLVMNCFHYTGDLSRLHGIPFKVVIKEGEPFGEVKNRIQARLGMSDKDFAKVKFNLCQVNRKISLLNDEDILSEVEVLDGDCIGLDHVDKSGRNNRLGPEKAIFIRG</sequence>
<keyword evidence="9" id="KW-0539">Nucleus</keyword>
<dbReference type="Pfam" id="PF14533">
    <property type="entry name" value="USP7_C2"/>
    <property type="match status" value="1"/>
</dbReference>
<dbReference type="InterPro" id="IPR028889">
    <property type="entry name" value="USP"/>
</dbReference>
<keyword evidence="13" id="KW-1185">Reference proteome</keyword>
<keyword evidence="6" id="KW-0833">Ubl conjugation pathway</keyword>
<evidence type="ECO:0000256" key="9">
    <source>
        <dbReference type="ARBA" id="ARBA00023242"/>
    </source>
</evidence>
<dbReference type="SUPFAM" id="SSF54001">
    <property type="entry name" value="Cysteine proteinases"/>
    <property type="match status" value="1"/>
</dbReference>
<dbReference type="Proteomes" id="UP000726737">
    <property type="component" value="Unassembled WGS sequence"/>
</dbReference>
<feature type="domain" description="USP" evidence="11">
    <location>
        <begin position="234"/>
        <end position="559"/>
    </location>
</feature>
<dbReference type="EMBL" id="JAAAJA010000115">
    <property type="protein sequence ID" value="KAG0261787.1"/>
    <property type="molecule type" value="Genomic_DNA"/>
</dbReference>
<organism evidence="12 13">
    <name type="scientific">Mortierella polycephala</name>
    <dbReference type="NCBI Taxonomy" id="41804"/>
    <lineage>
        <taxon>Eukaryota</taxon>
        <taxon>Fungi</taxon>
        <taxon>Fungi incertae sedis</taxon>
        <taxon>Mucoromycota</taxon>
        <taxon>Mortierellomycotina</taxon>
        <taxon>Mortierellomycetes</taxon>
        <taxon>Mortierellales</taxon>
        <taxon>Mortierellaceae</taxon>
        <taxon>Mortierella</taxon>
    </lineage>
</organism>
<dbReference type="GO" id="GO:0005829">
    <property type="term" value="C:cytosol"/>
    <property type="evidence" value="ECO:0007669"/>
    <property type="project" value="TreeGrafter"/>
</dbReference>
<keyword evidence="5" id="KW-0645">Protease</keyword>
<dbReference type="InterPro" id="IPR018200">
    <property type="entry name" value="USP_CS"/>
</dbReference>
<dbReference type="Pfam" id="PF22486">
    <property type="entry name" value="MATH_2"/>
    <property type="match status" value="1"/>
</dbReference>
<dbReference type="AlphaFoldDB" id="A0A9P6U6U7"/>
<dbReference type="InterPro" id="IPR001394">
    <property type="entry name" value="Peptidase_C19_UCH"/>
</dbReference>
<dbReference type="GO" id="GO:0140492">
    <property type="term" value="F:metal-dependent deubiquitinase activity"/>
    <property type="evidence" value="ECO:0007669"/>
    <property type="project" value="UniProtKB-ARBA"/>
</dbReference>
<evidence type="ECO:0000256" key="4">
    <source>
        <dbReference type="ARBA" id="ARBA00012759"/>
    </source>
</evidence>
<dbReference type="PANTHER" id="PTHR24006:SF644">
    <property type="entry name" value="UBIQUITIN CARBOXYL-TERMINAL HYDROLASE 7"/>
    <property type="match status" value="1"/>
</dbReference>
<evidence type="ECO:0000256" key="7">
    <source>
        <dbReference type="ARBA" id="ARBA00022801"/>
    </source>
</evidence>
<comment type="caution">
    <text evidence="12">The sequence shown here is derived from an EMBL/GenBank/DDBJ whole genome shotgun (WGS) entry which is preliminary data.</text>
</comment>
<evidence type="ECO:0000256" key="2">
    <source>
        <dbReference type="ARBA" id="ARBA00004123"/>
    </source>
</evidence>
<name>A0A9P6U6U7_9FUNG</name>
<dbReference type="Gene3D" id="2.60.210.10">
    <property type="entry name" value="Apoptosis, Tumor Necrosis Factor Receptor Associated Protein 2, Chain A"/>
    <property type="match status" value="1"/>
</dbReference>
<reference evidence="12" key="1">
    <citation type="journal article" date="2020" name="Fungal Divers.">
        <title>Resolving the Mortierellaceae phylogeny through synthesis of multi-gene phylogenetics and phylogenomics.</title>
        <authorList>
            <person name="Vandepol N."/>
            <person name="Liber J."/>
            <person name="Desiro A."/>
            <person name="Na H."/>
            <person name="Kennedy M."/>
            <person name="Barry K."/>
            <person name="Grigoriev I.V."/>
            <person name="Miller A.N."/>
            <person name="O'Donnell K."/>
            <person name="Stajich J.E."/>
            <person name="Bonito G."/>
        </authorList>
    </citation>
    <scope>NUCLEOTIDE SEQUENCE</scope>
    <source>
        <strain evidence="12">KOD948</strain>
    </source>
</reference>
<proteinExistence type="inferred from homology"/>
<dbReference type="FunFam" id="3.90.70.10:FF:000005">
    <property type="entry name" value="Ubiquitin carboxyl-terminal hydrolase 7"/>
    <property type="match status" value="1"/>
</dbReference>
<comment type="catalytic activity">
    <reaction evidence="1">
        <text>Thiol-dependent hydrolysis of ester, thioester, amide, peptide and isopeptide bonds formed by the C-terminal Gly of ubiquitin (a 76-residue protein attached to proteins as an intracellular targeting signal).</text>
        <dbReference type="EC" id="3.4.19.12"/>
    </reaction>
</comment>
<evidence type="ECO:0000259" key="10">
    <source>
        <dbReference type="PROSITE" id="PS50144"/>
    </source>
</evidence>
<protein>
    <recommendedName>
        <fullName evidence="4">ubiquitinyl hydrolase 1</fullName>
        <ecNumber evidence="4">3.4.19.12</ecNumber>
    </recommendedName>
</protein>
<gene>
    <name evidence="12" type="ORF">BG011_000689</name>
</gene>
<evidence type="ECO:0000256" key="6">
    <source>
        <dbReference type="ARBA" id="ARBA00022786"/>
    </source>
</evidence>
<dbReference type="PROSITE" id="PS50144">
    <property type="entry name" value="MATH"/>
    <property type="match status" value="1"/>
</dbReference>
<evidence type="ECO:0000256" key="1">
    <source>
        <dbReference type="ARBA" id="ARBA00000707"/>
    </source>
</evidence>
<dbReference type="InterPro" id="IPR029346">
    <property type="entry name" value="USP_C"/>
</dbReference>